<protein>
    <submittedName>
        <fullName evidence="1">YkoF-related family protein</fullName>
    </submittedName>
</protein>
<name>A0A8S5P0C3_9CAUD</name>
<sequence length="76" mass="8435">MKAVKANKQYTIAETEKAAYLAQGYDIIDESGAVVEHSPQGTVVYSEYEKVLNENAALRAELEKSKSDSRRKKGEV</sequence>
<evidence type="ECO:0000313" key="1">
    <source>
        <dbReference type="EMBL" id="DAD99896.1"/>
    </source>
</evidence>
<reference evidence="1" key="1">
    <citation type="journal article" date="2021" name="Proc. Natl. Acad. Sci. U.S.A.">
        <title>A Catalog of Tens of Thousands of Viruses from Human Metagenomes Reveals Hidden Associations with Chronic Diseases.</title>
        <authorList>
            <person name="Tisza M.J."/>
            <person name="Buck C.B."/>
        </authorList>
    </citation>
    <scope>NUCLEOTIDE SEQUENCE</scope>
    <source>
        <strain evidence="1">Ctwhn18</strain>
    </source>
</reference>
<proteinExistence type="predicted"/>
<dbReference type="EMBL" id="BK015295">
    <property type="protein sequence ID" value="DAD99896.1"/>
    <property type="molecule type" value="Genomic_DNA"/>
</dbReference>
<organism evidence="1">
    <name type="scientific">Siphoviridae sp. ctwhn18</name>
    <dbReference type="NCBI Taxonomy" id="2825733"/>
    <lineage>
        <taxon>Viruses</taxon>
        <taxon>Duplodnaviria</taxon>
        <taxon>Heunggongvirae</taxon>
        <taxon>Uroviricota</taxon>
        <taxon>Caudoviricetes</taxon>
    </lineage>
</organism>
<accession>A0A8S5P0C3</accession>